<dbReference type="EnsemblMetazoa" id="tetur08g03470.1">
    <property type="protein sequence ID" value="tetur08g03470.1"/>
    <property type="gene ID" value="tetur08g03470"/>
</dbReference>
<dbReference type="Proteomes" id="UP000015104">
    <property type="component" value="Unassembled WGS sequence"/>
</dbReference>
<dbReference type="HOGENOM" id="CLU_2743291_0_0_1"/>
<keyword evidence="1" id="KW-0812">Transmembrane</keyword>
<dbReference type="EMBL" id="CAEY01001946">
    <property type="status" value="NOT_ANNOTATED_CDS"/>
    <property type="molecule type" value="Genomic_DNA"/>
</dbReference>
<accession>T1KBB2</accession>
<reference evidence="3" key="1">
    <citation type="submission" date="2011-08" db="EMBL/GenBank/DDBJ databases">
        <authorList>
            <person name="Rombauts S."/>
        </authorList>
    </citation>
    <scope>NUCLEOTIDE SEQUENCE</scope>
    <source>
        <strain evidence="3">London</strain>
    </source>
</reference>
<evidence type="ECO:0000313" key="3">
    <source>
        <dbReference type="Proteomes" id="UP000015104"/>
    </source>
</evidence>
<protein>
    <submittedName>
        <fullName evidence="2">Uncharacterized protein</fullName>
    </submittedName>
</protein>
<keyword evidence="1" id="KW-1133">Transmembrane helix</keyword>
<evidence type="ECO:0000313" key="2">
    <source>
        <dbReference type="EnsemblMetazoa" id="tetur08g03470.1"/>
    </source>
</evidence>
<reference evidence="2" key="2">
    <citation type="submission" date="2015-06" db="UniProtKB">
        <authorList>
            <consortium name="EnsemblMetazoa"/>
        </authorList>
    </citation>
    <scope>IDENTIFICATION</scope>
</reference>
<proteinExistence type="predicted"/>
<organism evidence="2 3">
    <name type="scientific">Tetranychus urticae</name>
    <name type="common">Two-spotted spider mite</name>
    <dbReference type="NCBI Taxonomy" id="32264"/>
    <lineage>
        <taxon>Eukaryota</taxon>
        <taxon>Metazoa</taxon>
        <taxon>Ecdysozoa</taxon>
        <taxon>Arthropoda</taxon>
        <taxon>Chelicerata</taxon>
        <taxon>Arachnida</taxon>
        <taxon>Acari</taxon>
        <taxon>Acariformes</taxon>
        <taxon>Trombidiformes</taxon>
        <taxon>Prostigmata</taxon>
        <taxon>Eleutherengona</taxon>
        <taxon>Raphignathae</taxon>
        <taxon>Tetranychoidea</taxon>
        <taxon>Tetranychidae</taxon>
        <taxon>Tetranychus</taxon>
    </lineage>
</organism>
<name>T1KBB2_TETUR</name>
<dbReference type="AlphaFoldDB" id="T1KBB2"/>
<feature type="transmembrane region" description="Helical" evidence="1">
    <location>
        <begin position="43"/>
        <end position="65"/>
    </location>
</feature>
<keyword evidence="3" id="KW-1185">Reference proteome</keyword>
<evidence type="ECO:0000256" key="1">
    <source>
        <dbReference type="SAM" id="Phobius"/>
    </source>
</evidence>
<sequence>MKTVDEKTRLVSGSSRKYGSKGYTDSYEVYDSVPSFFYKGSHLALLIIVVIIMVSFVSASLSFGLKRLDEI</sequence>
<keyword evidence="1" id="KW-0472">Membrane</keyword>